<evidence type="ECO:0000313" key="11">
    <source>
        <dbReference type="Proteomes" id="UP000034291"/>
    </source>
</evidence>
<proteinExistence type="predicted"/>
<dbReference type="GO" id="GO:0005634">
    <property type="term" value="C:nucleus"/>
    <property type="evidence" value="ECO:0007669"/>
    <property type="project" value="UniProtKB-SubCell"/>
</dbReference>
<dbReference type="CDD" id="cd00067">
    <property type="entry name" value="GAL4"/>
    <property type="match status" value="1"/>
</dbReference>
<dbReference type="Pfam" id="PF00172">
    <property type="entry name" value="Zn_clus"/>
    <property type="match status" value="1"/>
</dbReference>
<gene>
    <name evidence="10" type="ORF">ARAM_007686</name>
</gene>
<dbReference type="PANTHER" id="PTHR31668:SF18">
    <property type="entry name" value="MALTOSE FERMENTATION REGULATORY PROTEIN MAL13-RELATED"/>
    <property type="match status" value="1"/>
</dbReference>
<dbReference type="Gene3D" id="4.10.240.10">
    <property type="entry name" value="Zn(2)-C6 fungal-type DNA-binding domain"/>
    <property type="match status" value="1"/>
</dbReference>
<feature type="compositionally biased region" description="Low complexity" evidence="8">
    <location>
        <begin position="316"/>
        <end position="326"/>
    </location>
</feature>
<reference evidence="10 11" key="1">
    <citation type="submission" date="2015-02" db="EMBL/GenBank/DDBJ databases">
        <title>Draft Genome Sequences of Two Closely-Related Aflatoxigenic Aspergillus Species Obtained from the Cote d'Ivoire.</title>
        <authorList>
            <person name="Moore G.G."/>
            <person name="Beltz S.B."/>
            <person name="Mack B.M."/>
        </authorList>
    </citation>
    <scope>NUCLEOTIDE SEQUENCE [LARGE SCALE GENOMIC DNA]</scope>
    <source>
        <strain evidence="10 11">SRRC1468</strain>
    </source>
</reference>
<dbReference type="PROSITE" id="PS50048">
    <property type="entry name" value="ZN2_CY6_FUNGAL_2"/>
    <property type="match status" value="1"/>
</dbReference>
<keyword evidence="7" id="KW-0539">Nucleus</keyword>
<evidence type="ECO:0000256" key="7">
    <source>
        <dbReference type="ARBA" id="ARBA00023242"/>
    </source>
</evidence>
<dbReference type="EMBL" id="JZBS01002419">
    <property type="protein sequence ID" value="KKK18794.1"/>
    <property type="molecule type" value="Genomic_DNA"/>
</dbReference>
<evidence type="ECO:0000256" key="4">
    <source>
        <dbReference type="ARBA" id="ARBA00023015"/>
    </source>
</evidence>
<feature type="region of interest" description="Disordered" evidence="8">
    <location>
        <begin position="85"/>
        <end position="114"/>
    </location>
</feature>
<dbReference type="InterPro" id="IPR050797">
    <property type="entry name" value="Carb_Metab_Trans_Reg"/>
</dbReference>
<keyword evidence="4" id="KW-0805">Transcription regulation</keyword>
<dbReference type="Proteomes" id="UP000034291">
    <property type="component" value="Unassembled WGS sequence"/>
</dbReference>
<keyword evidence="3" id="KW-0862">Zinc</keyword>
<keyword evidence="2" id="KW-0479">Metal-binding</keyword>
<dbReference type="GO" id="GO:0003677">
    <property type="term" value="F:DNA binding"/>
    <property type="evidence" value="ECO:0007669"/>
    <property type="project" value="UniProtKB-KW"/>
</dbReference>
<name>A0A0F8UGJ0_9EURO</name>
<evidence type="ECO:0000256" key="3">
    <source>
        <dbReference type="ARBA" id="ARBA00022833"/>
    </source>
</evidence>
<accession>A0A0F8UGJ0</accession>
<dbReference type="OrthoDB" id="4330117at2759"/>
<feature type="region of interest" description="Disordered" evidence="8">
    <location>
        <begin position="296"/>
        <end position="331"/>
    </location>
</feature>
<evidence type="ECO:0000259" key="9">
    <source>
        <dbReference type="PROSITE" id="PS50048"/>
    </source>
</evidence>
<dbReference type="STRING" id="308745.A0A0F8UGJ0"/>
<dbReference type="AlphaFoldDB" id="A0A0F8UGJ0"/>
<comment type="caution">
    <text evidence="10">The sequence shown here is derived from an EMBL/GenBank/DDBJ whole genome shotgun (WGS) entry which is preliminary data.</text>
</comment>
<dbReference type="SUPFAM" id="SSF57701">
    <property type="entry name" value="Zn2/Cys6 DNA-binding domain"/>
    <property type="match status" value="1"/>
</dbReference>
<evidence type="ECO:0000313" key="10">
    <source>
        <dbReference type="EMBL" id="KKK18794.1"/>
    </source>
</evidence>
<feature type="compositionally biased region" description="Polar residues" evidence="8">
    <location>
        <begin position="97"/>
        <end position="114"/>
    </location>
</feature>
<keyword evidence="6" id="KW-0804">Transcription</keyword>
<keyword evidence="11" id="KW-1185">Reference proteome</keyword>
<dbReference type="InterPro" id="IPR001138">
    <property type="entry name" value="Zn2Cys6_DnaBD"/>
</dbReference>
<dbReference type="InterPro" id="IPR036864">
    <property type="entry name" value="Zn2-C6_fun-type_DNA-bd_sf"/>
</dbReference>
<keyword evidence="5" id="KW-0238">DNA-binding</keyword>
<evidence type="ECO:0000256" key="6">
    <source>
        <dbReference type="ARBA" id="ARBA00023163"/>
    </source>
</evidence>
<dbReference type="PANTHER" id="PTHR31668">
    <property type="entry name" value="GLUCOSE TRANSPORT TRANSCRIPTION REGULATOR RGT1-RELATED-RELATED"/>
    <property type="match status" value="1"/>
</dbReference>
<evidence type="ECO:0000256" key="1">
    <source>
        <dbReference type="ARBA" id="ARBA00004123"/>
    </source>
</evidence>
<comment type="subcellular location">
    <subcellularLocation>
        <location evidence="1">Nucleus</location>
    </subcellularLocation>
</comment>
<dbReference type="GO" id="GO:0000981">
    <property type="term" value="F:DNA-binding transcription factor activity, RNA polymerase II-specific"/>
    <property type="evidence" value="ECO:0007669"/>
    <property type="project" value="InterPro"/>
</dbReference>
<protein>
    <recommendedName>
        <fullName evidence="9">Zn(2)-C6 fungal-type domain-containing protein</fullName>
    </recommendedName>
</protein>
<organism evidence="10 11">
    <name type="scientific">Aspergillus rambellii</name>
    <dbReference type="NCBI Taxonomy" id="308745"/>
    <lineage>
        <taxon>Eukaryota</taxon>
        <taxon>Fungi</taxon>
        <taxon>Dikarya</taxon>
        <taxon>Ascomycota</taxon>
        <taxon>Pezizomycotina</taxon>
        <taxon>Eurotiomycetes</taxon>
        <taxon>Eurotiomycetidae</taxon>
        <taxon>Eurotiales</taxon>
        <taxon>Aspergillaceae</taxon>
        <taxon>Aspergillus</taxon>
        <taxon>Aspergillus subgen. Nidulantes</taxon>
    </lineage>
</organism>
<evidence type="ECO:0000256" key="8">
    <source>
        <dbReference type="SAM" id="MobiDB-lite"/>
    </source>
</evidence>
<evidence type="ECO:0000256" key="5">
    <source>
        <dbReference type="ARBA" id="ARBA00023125"/>
    </source>
</evidence>
<dbReference type="SMART" id="SM00066">
    <property type="entry name" value="GAL4"/>
    <property type="match status" value="1"/>
</dbReference>
<feature type="domain" description="Zn(2)-C6 fungal-type" evidence="9">
    <location>
        <begin position="34"/>
        <end position="69"/>
    </location>
</feature>
<dbReference type="GO" id="GO:0008270">
    <property type="term" value="F:zinc ion binding"/>
    <property type="evidence" value="ECO:0007669"/>
    <property type="project" value="InterPro"/>
</dbReference>
<sequence length="469" mass="51185">MAAEQGMFAGSVALSTVQGSHTDGTLPRRAFRRSCDRCHAQKIKCTGNQSGLARGPCQRCQQAGLGCVYSERCPKRKLRKASAANLVPANPKHMSSPLVSSHTLPRDVSGSQSAPTSLPFLDPSGDYDWFWPSIDVDETIDTSFLELSHDNETISSQLEPPMLDLSSFLEFPVKESPSPPGSSNAAGATSAHREHFDGLLAVSQELEEILSAVTAEWPKKEIWTYPIGMFFNASRRLLARLRQQAHIEGNSDMLEECLQTKNLFMAVHCYMLTAKILASISDLLLFHIQHAQNDPLTPLGRNRSQSPRRDASDKGSSSSNSSSNSSDHSRADTMPLFTSNLPIGQLFSYVNPFMHTLFSACTTLRIGLDLLRENELTLGVPPVQGIAASITVGGGWEHEMDAARPETAHSVVGGEKLCTPASRVLTMFWSDEAVIHGAESAGSRGRILAVLQRCYGEIFSLARQHKMAF</sequence>
<dbReference type="PROSITE" id="PS00463">
    <property type="entry name" value="ZN2_CY6_FUNGAL_1"/>
    <property type="match status" value="1"/>
</dbReference>
<evidence type="ECO:0000256" key="2">
    <source>
        <dbReference type="ARBA" id="ARBA00022723"/>
    </source>
</evidence>